<keyword evidence="4" id="KW-0862">Zinc</keyword>
<feature type="region of interest" description="Disordered" evidence="6">
    <location>
        <begin position="148"/>
        <end position="213"/>
    </location>
</feature>
<protein>
    <recommendedName>
        <fullName evidence="7">C2H2-type domain-containing protein</fullName>
    </recommendedName>
</protein>
<dbReference type="GO" id="GO:0000978">
    <property type="term" value="F:RNA polymerase II cis-regulatory region sequence-specific DNA binding"/>
    <property type="evidence" value="ECO:0007669"/>
    <property type="project" value="TreeGrafter"/>
</dbReference>
<feature type="compositionally biased region" description="Low complexity" evidence="6">
    <location>
        <begin position="569"/>
        <end position="591"/>
    </location>
</feature>
<dbReference type="InterPro" id="IPR036236">
    <property type="entry name" value="Znf_C2H2_sf"/>
</dbReference>
<feature type="compositionally biased region" description="Polar residues" evidence="6">
    <location>
        <begin position="653"/>
        <end position="676"/>
    </location>
</feature>
<sequence length="799" mass="87213">MLSNTTSSIQSRQRAHRRQNSTPTAFEALNVPPLPANIRRHNAHRRGMSLDQRPTFYRSQESSPTGPHPHGIPGPLSQDDNSVSITNPGQGQPQQHTLQVAQQHRPGQPGPQFQHIQPFPQFPPNHGPSHQGLPQFNLEQEQQRVQREHYEAELQRQQQAQFQQGMQQHYAQQPQFHPEQQQQAQHSQVQGLQEQSQEQHGQNQQSPAGQPTEQQLKELEKHIQSVYGASGMAVYVNILPSPVAAPQKGSPLACSDNLDISPMPTSFNDVAEVNLEPPSSSRDFFNPEHPESDNGYESSYYTSGSLSPNRSPTGSPQQRTLGTFLEDVEEDSSQHLSYAETTLFPYSQAASSDDIDNLLSPTKSAYSPRPVSIADIDLNASIEDTGISAEEVQAYISEQDPSSHRWACLFPSCGKTFGRRENIRSHVQTHLGDRQFRCNGCGKCFVRQHDLKRHAKIHTGDKPYKCPCGGGFARQDALTRHRQRGVCVGGFPNAVKSTARRGRPKKKRPGMEERVDKANRTREMNQERMAMEMQYSSSMSGGSQCSDPRTPRDDFGGGYDMENANGNETSDPFSLDDPTSPFSSPLPTSPSYHSIHTHSPHSHKAADTSPFELDPGADALFRMTAEALAQTPPDSPPNSQQGYHHHSEVDLPSTGTRSPPSIHSQAGSTKSVGSVLSNAFTTPPTSPAAPHSHHGSHPNSPICVSSPIAPTASSASADLALSCPTSATVDDDLQLFGDSDYTSSYEMGLGGAGADMSEMSMFDFAALGEEGDSVGGAERGFGMAGQEERLEWMDALGGN</sequence>
<dbReference type="Gene3D" id="3.30.160.60">
    <property type="entry name" value="Classic Zinc Finger"/>
    <property type="match status" value="3"/>
</dbReference>
<keyword evidence="9" id="KW-1185">Reference proteome</keyword>
<evidence type="ECO:0000256" key="5">
    <source>
        <dbReference type="PROSITE-ProRule" id="PRU00042"/>
    </source>
</evidence>
<evidence type="ECO:0000256" key="1">
    <source>
        <dbReference type="ARBA" id="ARBA00022723"/>
    </source>
</evidence>
<evidence type="ECO:0000256" key="2">
    <source>
        <dbReference type="ARBA" id="ARBA00022737"/>
    </source>
</evidence>
<name>A0A6G1GYK0_9PEZI</name>
<dbReference type="Pfam" id="PF00096">
    <property type="entry name" value="zf-C2H2"/>
    <property type="match status" value="1"/>
</dbReference>
<dbReference type="InterPro" id="IPR013087">
    <property type="entry name" value="Znf_C2H2_type"/>
</dbReference>
<keyword evidence="1" id="KW-0479">Metal-binding</keyword>
<feature type="region of interest" description="Disordered" evidence="6">
    <location>
        <begin position="56"/>
        <end position="134"/>
    </location>
</feature>
<feature type="compositionally biased region" description="Basic residues" evidence="6">
    <location>
        <begin position="498"/>
        <end position="508"/>
    </location>
</feature>
<evidence type="ECO:0000256" key="3">
    <source>
        <dbReference type="ARBA" id="ARBA00022771"/>
    </source>
</evidence>
<dbReference type="PANTHER" id="PTHR19818">
    <property type="entry name" value="ZINC FINGER PROTEIN ZIC AND GLI"/>
    <property type="match status" value="1"/>
</dbReference>
<feature type="region of interest" description="Disordered" evidence="6">
    <location>
        <begin position="1"/>
        <end position="36"/>
    </location>
</feature>
<proteinExistence type="predicted"/>
<gene>
    <name evidence="8" type="ORF">K402DRAFT_421753</name>
</gene>
<feature type="region of interest" description="Disordered" evidence="6">
    <location>
        <begin position="269"/>
        <end position="319"/>
    </location>
</feature>
<dbReference type="Proteomes" id="UP000800041">
    <property type="component" value="Unassembled WGS sequence"/>
</dbReference>
<dbReference type="OrthoDB" id="8117402at2759"/>
<feature type="compositionally biased region" description="Low complexity" evidence="6">
    <location>
        <begin position="533"/>
        <end position="546"/>
    </location>
</feature>
<feature type="region of interest" description="Disordered" evidence="6">
    <location>
        <begin position="494"/>
        <end position="615"/>
    </location>
</feature>
<reference evidence="8" key="1">
    <citation type="journal article" date="2020" name="Stud. Mycol.">
        <title>101 Dothideomycetes genomes: a test case for predicting lifestyles and emergence of pathogens.</title>
        <authorList>
            <person name="Haridas S."/>
            <person name="Albert R."/>
            <person name="Binder M."/>
            <person name="Bloem J."/>
            <person name="Labutti K."/>
            <person name="Salamov A."/>
            <person name="Andreopoulos B."/>
            <person name="Baker S."/>
            <person name="Barry K."/>
            <person name="Bills G."/>
            <person name="Bluhm B."/>
            <person name="Cannon C."/>
            <person name="Castanera R."/>
            <person name="Culley D."/>
            <person name="Daum C."/>
            <person name="Ezra D."/>
            <person name="Gonzalez J."/>
            <person name="Henrissat B."/>
            <person name="Kuo A."/>
            <person name="Liang C."/>
            <person name="Lipzen A."/>
            <person name="Lutzoni F."/>
            <person name="Magnuson J."/>
            <person name="Mondo S."/>
            <person name="Nolan M."/>
            <person name="Ohm R."/>
            <person name="Pangilinan J."/>
            <person name="Park H.-J."/>
            <person name="Ramirez L."/>
            <person name="Alfaro M."/>
            <person name="Sun H."/>
            <person name="Tritt A."/>
            <person name="Yoshinaga Y."/>
            <person name="Zwiers L.-H."/>
            <person name="Turgeon B."/>
            <person name="Goodwin S."/>
            <person name="Spatafora J."/>
            <person name="Crous P."/>
            <person name="Grigoriev I."/>
        </authorList>
    </citation>
    <scope>NUCLEOTIDE SEQUENCE</scope>
    <source>
        <strain evidence="8">CBS 113979</strain>
    </source>
</reference>
<feature type="compositionally biased region" description="Polar residues" evidence="6">
    <location>
        <begin position="78"/>
        <end position="102"/>
    </location>
</feature>
<dbReference type="SUPFAM" id="SSF57667">
    <property type="entry name" value="beta-beta-alpha zinc fingers"/>
    <property type="match status" value="1"/>
</dbReference>
<keyword evidence="3 5" id="KW-0863">Zinc-finger</keyword>
<dbReference type="GO" id="GO:0045944">
    <property type="term" value="P:positive regulation of transcription by RNA polymerase II"/>
    <property type="evidence" value="ECO:0007669"/>
    <property type="project" value="UniProtKB-ARBA"/>
</dbReference>
<feature type="compositionally biased region" description="Polar residues" evidence="6">
    <location>
        <begin position="295"/>
        <end position="319"/>
    </location>
</feature>
<dbReference type="EMBL" id="ML977160">
    <property type="protein sequence ID" value="KAF1985829.1"/>
    <property type="molecule type" value="Genomic_DNA"/>
</dbReference>
<feature type="compositionally biased region" description="Low complexity" evidence="6">
    <location>
        <begin position="106"/>
        <end position="119"/>
    </location>
</feature>
<dbReference type="PROSITE" id="PS00028">
    <property type="entry name" value="ZINC_FINGER_C2H2_1"/>
    <property type="match status" value="2"/>
</dbReference>
<dbReference type="GO" id="GO:0005634">
    <property type="term" value="C:nucleus"/>
    <property type="evidence" value="ECO:0007669"/>
    <property type="project" value="UniProtKB-ARBA"/>
</dbReference>
<dbReference type="GO" id="GO:0008270">
    <property type="term" value="F:zinc ion binding"/>
    <property type="evidence" value="ECO:0007669"/>
    <property type="project" value="UniProtKB-KW"/>
</dbReference>
<organism evidence="8 9">
    <name type="scientific">Aulographum hederae CBS 113979</name>
    <dbReference type="NCBI Taxonomy" id="1176131"/>
    <lineage>
        <taxon>Eukaryota</taxon>
        <taxon>Fungi</taxon>
        <taxon>Dikarya</taxon>
        <taxon>Ascomycota</taxon>
        <taxon>Pezizomycotina</taxon>
        <taxon>Dothideomycetes</taxon>
        <taxon>Pleosporomycetidae</taxon>
        <taxon>Aulographales</taxon>
        <taxon>Aulographaceae</taxon>
    </lineage>
</organism>
<evidence type="ECO:0000256" key="6">
    <source>
        <dbReference type="SAM" id="MobiDB-lite"/>
    </source>
</evidence>
<dbReference type="AlphaFoldDB" id="A0A6G1GYK0"/>
<dbReference type="InterPro" id="IPR050329">
    <property type="entry name" value="GLI_C2H2-zinc-finger"/>
</dbReference>
<feature type="compositionally biased region" description="Low complexity" evidence="6">
    <location>
        <begin position="155"/>
        <end position="205"/>
    </location>
</feature>
<feature type="region of interest" description="Disordered" evidence="6">
    <location>
        <begin position="629"/>
        <end position="705"/>
    </location>
</feature>
<accession>A0A6G1GYK0</accession>
<dbReference type="SMART" id="SM00355">
    <property type="entry name" value="ZnF_C2H2"/>
    <property type="match status" value="2"/>
</dbReference>
<feature type="domain" description="C2H2-type" evidence="7">
    <location>
        <begin position="436"/>
        <end position="463"/>
    </location>
</feature>
<dbReference type="GO" id="GO:0000981">
    <property type="term" value="F:DNA-binding transcription factor activity, RNA polymerase II-specific"/>
    <property type="evidence" value="ECO:0007669"/>
    <property type="project" value="TreeGrafter"/>
</dbReference>
<dbReference type="FunFam" id="3.30.160.60:FF:001649">
    <property type="entry name" value="C2H2 transcription factor Swi5"/>
    <property type="match status" value="1"/>
</dbReference>
<feature type="compositionally biased region" description="Basic and acidic residues" evidence="6">
    <location>
        <begin position="509"/>
        <end position="530"/>
    </location>
</feature>
<evidence type="ECO:0000256" key="4">
    <source>
        <dbReference type="ARBA" id="ARBA00022833"/>
    </source>
</evidence>
<feature type="compositionally biased region" description="Polar residues" evidence="6">
    <location>
        <begin position="1"/>
        <end position="12"/>
    </location>
</feature>
<evidence type="ECO:0000259" key="7">
    <source>
        <dbReference type="PROSITE" id="PS50157"/>
    </source>
</evidence>
<feature type="domain" description="C2H2-type" evidence="7">
    <location>
        <begin position="406"/>
        <end position="435"/>
    </location>
</feature>
<dbReference type="PANTHER" id="PTHR19818:SF144">
    <property type="entry name" value="METALLOTHIONEIN EXPRESSION ACTIVATOR-RELATED"/>
    <property type="match status" value="1"/>
</dbReference>
<keyword evidence="2" id="KW-0677">Repeat</keyword>
<evidence type="ECO:0000313" key="8">
    <source>
        <dbReference type="EMBL" id="KAF1985829.1"/>
    </source>
</evidence>
<evidence type="ECO:0000313" key="9">
    <source>
        <dbReference type="Proteomes" id="UP000800041"/>
    </source>
</evidence>
<dbReference type="PROSITE" id="PS50157">
    <property type="entry name" value="ZINC_FINGER_C2H2_2"/>
    <property type="match status" value="2"/>
</dbReference>